<accession>A0AAJ5VV23</accession>
<dbReference type="PROSITE" id="PS51819">
    <property type="entry name" value="VOC"/>
    <property type="match status" value="1"/>
</dbReference>
<evidence type="ECO:0000256" key="1">
    <source>
        <dbReference type="SAM" id="SignalP"/>
    </source>
</evidence>
<gene>
    <name evidence="3" type="ORF">P0Y65_21210</name>
</gene>
<dbReference type="PANTHER" id="PTHR43279">
    <property type="entry name" value="CATECHOL-2,3-DIOXYGENASE"/>
    <property type="match status" value="1"/>
</dbReference>
<dbReference type="InterPro" id="IPR006311">
    <property type="entry name" value="TAT_signal"/>
</dbReference>
<reference evidence="3" key="1">
    <citation type="submission" date="2023-03" db="EMBL/GenBank/DDBJ databases">
        <title>Andean soil-derived lignocellulolytic bacterial consortium as a source of novel taxa and putative plastic-active enzymes.</title>
        <authorList>
            <person name="Diaz-Garcia L."/>
            <person name="Chuvochina M."/>
            <person name="Feuerriegel G."/>
            <person name="Bunk B."/>
            <person name="Sproer C."/>
            <person name="Streit W.R."/>
            <person name="Rodriguez L.M."/>
            <person name="Overmann J."/>
            <person name="Jimenez D.J."/>
        </authorList>
    </citation>
    <scope>NUCLEOTIDE SEQUENCE</scope>
    <source>
        <strain evidence="3">MAG 4196</strain>
    </source>
</reference>
<sequence length="323" mass="34804">MSKISRRHLLRLAGVTTASAALTNALRAEGFALLAPTPEVTVATEAPIHVRDVTLRARNIDLMKQYYQLVIGLKVLRESNDEVALGVGDTTLLTLLSAPEAPFSAPSEAGLYHTAFLMPSRTELARWLVHVAMMDVPLTGFADHLVSEAVYLDDPEGNGVEVYADRAPDSWTWAGDQVVMGSEALDVESLFQLTNTNVDTFTGAPEATRIGHIHLRAGEIETATAFYNGALGLDIVRGRNGAAFMSSGRYHHHVAVNTWQSEGAGPRDRLKTGLAEFTLQFDDATLLEPIRQRLAEAGVDMAEAGSDLIAADPWGTSVRLAAS</sequence>
<dbReference type="CDD" id="cd16359">
    <property type="entry name" value="VOC_BsCatE_like_C"/>
    <property type="match status" value="1"/>
</dbReference>
<dbReference type="AlphaFoldDB" id="A0AAJ5VV23"/>
<dbReference type="InterPro" id="IPR029068">
    <property type="entry name" value="Glyas_Bleomycin-R_OHBP_Dase"/>
</dbReference>
<proteinExistence type="predicted"/>
<evidence type="ECO:0000313" key="3">
    <source>
        <dbReference type="EMBL" id="WEK04660.1"/>
    </source>
</evidence>
<name>A0AAJ5VV23_9HYPH</name>
<dbReference type="InterPro" id="IPR004360">
    <property type="entry name" value="Glyas_Fos-R_dOase_dom"/>
</dbReference>
<dbReference type="InterPro" id="IPR037523">
    <property type="entry name" value="VOC_core"/>
</dbReference>
<evidence type="ECO:0000259" key="2">
    <source>
        <dbReference type="PROSITE" id="PS51819"/>
    </source>
</evidence>
<dbReference type="PROSITE" id="PS51318">
    <property type="entry name" value="TAT"/>
    <property type="match status" value="1"/>
</dbReference>
<dbReference type="Proteomes" id="UP001217476">
    <property type="component" value="Chromosome"/>
</dbReference>
<protein>
    <submittedName>
        <fullName evidence="3">VOC family protein</fullName>
    </submittedName>
</protein>
<feature type="signal peptide" evidence="1">
    <location>
        <begin position="1"/>
        <end position="20"/>
    </location>
</feature>
<keyword evidence="1" id="KW-0732">Signal</keyword>
<evidence type="ECO:0000313" key="4">
    <source>
        <dbReference type="Proteomes" id="UP001217476"/>
    </source>
</evidence>
<dbReference type="Gene3D" id="3.10.180.10">
    <property type="entry name" value="2,3-Dihydroxybiphenyl 1,2-Dioxygenase, domain 1"/>
    <property type="match status" value="2"/>
</dbReference>
<dbReference type="PANTHER" id="PTHR43279:SF1">
    <property type="entry name" value="CATECHOL-2,3-DIOXYGENASE"/>
    <property type="match status" value="1"/>
</dbReference>
<dbReference type="Pfam" id="PF00903">
    <property type="entry name" value="Glyoxalase"/>
    <property type="match status" value="2"/>
</dbReference>
<feature type="domain" description="VOC" evidence="2">
    <location>
        <begin position="49"/>
        <end position="165"/>
    </location>
</feature>
<dbReference type="SUPFAM" id="SSF54593">
    <property type="entry name" value="Glyoxalase/Bleomycin resistance protein/Dihydroxybiphenyl dioxygenase"/>
    <property type="match status" value="2"/>
</dbReference>
<dbReference type="EMBL" id="CP119312">
    <property type="protein sequence ID" value="WEK04660.1"/>
    <property type="molecule type" value="Genomic_DNA"/>
</dbReference>
<feature type="chain" id="PRO_5042478276" evidence="1">
    <location>
        <begin position="21"/>
        <end position="323"/>
    </location>
</feature>
<dbReference type="CDD" id="cd07255">
    <property type="entry name" value="VOC_BsCatE_like_N"/>
    <property type="match status" value="1"/>
</dbReference>
<organism evidence="3 4">
    <name type="scientific">Candidatus Devosia phytovorans</name>
    <dbReference type="NCBI Taxonomy" id="3121372"/>
    <lineage>
        <taxon>Bacteria</taxon>
        <taxon>Pseudomonadati</taxon>
        <taxon>Pseudomonadota</taxon>
        <taxon>Alphaproteobacteria</taxon>
        <taxon>Hyphomicrobiales</taxon>
        <taxon>Devosiaceae</taxon>
        <taxon>Devosia</taxon>
    </lineage>
</organism>